<dbReference type="PANTHER" id="PTHR43708">
    <property type="entry name" value="CONSERVED EXPRESSED OXIDOREDUCTASE (EUROFUNG)"/>
    <property type="match status" value="1"/>
</dbReference>
<evidence type="ECO:0000259" key="4">
    <source>
        <dbReference type="Pfam" id="PF01408"/>
    </source>
</evidence>
<evidence type="ECO:0000313" key="7">
    <source>
        <dbReference type="Proteomes" id="UP000199297"/>
    </source>
</evidence>
<organism evidence="6 7">
    <name type="scientific">Colwellia chukchiensis</name>
    <dbReference type="NCBI Taxonomy" id="641665"/>
    <lineage>
        <taxon>Bacteria</taxon>
        <taxon>Pseudomonadati</taxon>
        <taxon>Pseudomonadota</taxon>
        <taxon>Gammaproteobacteria</taxon>
        <taxon>Alteromonadales</taxon>
        <taxon>Colwelliaceae</taxon>
        <taxon>Colwellia</taxon>
    </lineage>
</organism>
<dbReference type="OrthoDB" id="9774191at2"/>
<dbReference type="Pfam" id="PF02894">
    <property type="entry name" value="GFO_IDH_MocA_C"/>
    <property type="match status" value="1"/>
</dbReference>
<keyword evidence="2" id="KW-0732">Signal</keyword>
<name>A0A1H7QXY0_9GAMM</name>
<accession>A0A1H7QXY0</accession>
<evidence type="ECO:0000256" key="3">
    <source>
        <dbReference type="ARBA" id="ARBA00023002"/>
    </source>
</evidence>
<evidence type="ECO:0000256" key="1">
    <source>
        <dbReference type="ARBA" id="ARBA00010928"/>
    </source>
</evidence>
<dbReference type="SUPFAM" id="SSF51735">
    <property type="entry name" value="NAD(P)-binding Rossmann-fold domains"/>
    <property type="match status" value="1"/>
</dbReference>
<dbReference type="GO" id="GO:0000166">
    <property type="term" value="F:nucleotide binding"/>
    <property type="evidence" value="ECO:0007669"/>
    <property type="project" value="InterPro"/>
</dbReference>
<protein>
    <submittedName>
        <fullName evidence="6">Predicted dehydrogenase</fullName>
    </submittedName>
</protein>
<dbReference type="PANTHER" id="PTHR43708:SF5">
    <property type="entry name" value="CONSERVED EXPRESSED OXIDOREDUCTASE (EUROFUNG)-RELATED"/>
    <property type="match status" value="1"/>
</dbReference>
<dbReference type="GO" id="GO:0016491">
    <property type="term" value="F:oxidoreductase activity"/>
    <property type="evidence" value="ECO:0007669"/>
    <property type="project" value="UniProtKB-KW"/>
</dbReference>
<keyword evidence="3" id="KW-0560">Oxidoreductase</keyword>
<gene>
    <name evidence="6" type="ORF">SAMN05216262_11311</name>
</gene>
<proteinExistence type="inferred from homology"/>
<feature type="domain" description="Gfo/Idh/MocA-like oxidoreductase C-terminal" evidence="5">
    <location>
        <begin position="139"/>
        <end position="346"/>
    </location>
</feature>
<dbReference type="InterPro" id="IPR004104">
    <property type="entry name" value="Gfo/Idh/MocA-like_OxRdtase_C"/>
</dbReference>
<comment type="similarity">
    <text evidence="1">Belongs to the Gfo/Idh/MocA family.</text>
</comment>
<dbReference type="STRING" id="641665.GCA_002104455_01146"/>
<dbReference type="Proteomes" id="UP000199297">
    <property type="component" value="Unassembled WGS sequence"/>
</dbReference>
<evidence type="ECO:0000313" key="6">
    <source>
        <dbReference type="EMBL" id="SEL52871.1"/>
    </source>
</evidence>
<dbReference type="Gene3D" id="3.30.360.10">
    <property type="entry name" value="Dihydrodipicolinate Reductase, domain 2"/>
    <property type="match status" value="1"/>
</dbReference>
<evidence type="ECO:0000256" key="2">
    <source>
        <dbReference type="ARBA" id="ARBA00022729"/>
    </source>
</evidence>
<dbReference type="RefSeq" id="WP_085285594.1">
    <property type="nucleotide sequence ID" value="NZ_FOBI01000013.1"/>
</dbReference>
<dbReference type="NCBIfam" id="NF008607">
    <property type="entry name" value="PRK11579.1"/>
    <property type="match status" value="1"/>
</dbReference>
<feature type="domain" description="Gfo/Idh/MocA-like oxidoreductase N-terminal" evidence="4">
    <location>
        <begin position="10"/>
        <end position="126"/>
    </location>
</feature>
<dbReference type="InterPro" id="IPR000683">
    <property type="entry name" value="Gfo/Idh/MocA-like_OxRdtase_N"/>
</dbReference>
<dbReference type="Gene3D" id="3.40.50.720">
    <property type="entry name" value="NAD(P)-binding Rossmann-like Domain"/>
    <property type="match status" value="1"/>
</dbReference>
<dbReference type="EMBL" id="FOBI01000013">
    <property type="protein sequence ID" value="SEL52871.1"/>
    <property type="molecule type" value="Genomic_DNA"/>
</dbReference>
<keyword evidence="7" id="KW-1185">Reference proteome</keyword>
<evidence type="ECO:0000259" key="5">
    <source>
        <dbReference type="Pfam" id="PF02894"/>
    </source>
</evidence>
<sequence>MAKNTDVDTIKTALVGYGFSAKTFHLPFISSLAEFEVAAISSSQQKQVKTDWPNAAHYFSAEEMLTTTDAQLVIITAPNDVHYSLAKLALENNKHVILEKPFVTNVADGEALIALAKEKSLLLSVYQNRRWDGDFLTVKKLLATNALGNIKHFESHFDRFRPKVSPRWREQAQDGGGILFDLGPHLIDQALQLFGIPKAITAQCEIMREHSTTIDYFNISLHYPDMLASLQASLFSAGPNLRFNIQGDKGHYRKFGLDPQEAKLKAGAVPIGDDWGQEMPQDYGQLYLATSSQTEKTLAGGYQHFYKKMAEAINTGAQAPVSANDALWTIRLISMAMDSSRLGKTLAVSP</sequence>
<reference evidence="7" key="1">
    <citation type="submission" date="2016-10" db="EMBL/GenBank/DDBJ databases">
        <authorList>
            <person name="Varghese N."/>
            <person name="Submissions S."/>
        </authorList>
    </citation>
    <scope>NUCLEOTIDE SEQUENCE [LARGE SCALE GENOMIC DNA]</scope>
    <source>
        <strain evidence="7">CGMCC 1.9127</strain>
    </source>
</reference>
<dbReference type="Pfam" id="PF01408">
    <property type="entry name" value="GFO_IDH_MocA"/>
    <property type="match status" value="1"/>
</dbReference>
<dbReference type="AlphaFoldDB" id="A0A1H7QXY0"/>
<dbReference type="InterPro" id="IPR051317">
    <property type="entry name" value="Gfo/Idh/MocA_oxidoreduct"/>
</dbReference>
<dbReference type="InterPro" id="IPR036291">
    <property type="entry name" value="NAD(P)-bd_dom_sf"/>
</dbReference>